<dbReference type="Pfam" id="PF06059">
    <property type="entry name" value="DUF930"/>
    <property type="match status" value="1"/>
</dbReference>
<evidence type="ECO:0008006" key="4">
    <source>
        <dbReference type="Google" id="ProtNLM"/>
    </source>
</evidence>
<name>F8C0B4_AFIC5</name>
<protein>
    <recommendedName>
        <fullName evidence="4">DUF930 domain-containing protein</fullName>
    </recommendedName>
</protein>
<feature type="chain" id="PRO_5003374308" description="DUF930 domain-containing protein" evidence="1">
    <location>
        <begin position="22"/>
        <end position="130"/>
    </location>
</feature>
<dbReference type="RefSeq" id="WP_013912710.1">
    <property type="nucleotide sequence ID" value="NC_011386.1"/>
</dbReference>
<organism evidence="2 3">
    <name type="scientific">Afipia carboxidovorans (strain ATCC 49405 / DSM 1227 / KCTC 32145 / OM5)</name>
    <name type="common">Oligotropha carboxidovorans</name>
    <dbReference type="NCBI Taxonomy" id="504832"/>
    <lineage>
        <taxon>Bacteria</taxon>
        <taxon>Pseudomonadati</taxon>
        <taxon>Pseudomonadota</taxon>
        <taxon>Alphaproteobacteria</taxon>
        <taxon>Hyphomicrobiales</taxon>
        <taxon>Nitrobacteraceae</taxon>
        <taxon>Afipia</taxon>
    </lineage>
</organism>
<reference evidence="2 3" key="1">
    <citation type="journal article" date="2011" name="J. Bacteriol.">
        <title>Complete genome sequences of the chemolithoautotrophic Oligotropha carboxidovorans strains OM4 and OM5.</title>
        <authorList>
            <person name="Volland S."/>
            <person name="Rachinger M."/>
            <person name="Strittmatter A."/>
            <person name="Daniel R."/>
            <person name="Gottschalk G."/>
            <person name="Meyer O."/>
        </authorList>
    </citation>
    <scope>NUCLEOTIDE SEQUENCE [LARGE SCALE GENOMIC DNA]</scope>
    <source>
        <strain evidence="3">ATCC 49405 / DSM 1227 / KCTC 32145 / OM5</strain>
    </source>
</reference>
<dbReference type="KEGG" id="ocg:OCA5_c00800"/>
<dbReference type="OrthoDB" id="9804158at2"/>
<accession>F8C0B4</accession>
<evidence type="ECO:0000313" key="3">
    <source>
        <dbReference type="Proteomes" id="UP000007730"/>
    </source>
</evidence>
<dbReference type="STRING" id="504832.OCA5_c00800"/>
<evidence type="ECO:0000313" key="2">
    <source>
        <dbReference type="EMBL" id="AEI04813.1"/>
    </source>
</evidence>
<feature type="signal peptide" evidence="1">
    <location>
        <begin position="1"/>
        <end position="21"/>
    </location>
</feature>
<dbReference type="eggNOG" id="ENOG5032WE5">
    <property type="taxonomic scope" value="Bacteria"/>
</dbReference>
<dbReference type="Proteomes" id="UP000007730">
    <property type="component" value="Chromosome"/>
</dbReference>
<keyword evidence="3" id="KW-1185">Reference proteome</keyword>
<dbReference type="PATRIC" id="fig|504832.7.peg.84"/>
<dbReference type="EMBL" id="CP002826">
    <property type="protein sequence ID" value="AEI04813.1"/>
    <property type="molecule type" value="Genomic_DNA"/>
</dbReference>
<gene>
    <name evidence="2" type="ordered locus">OCA5_c00800</name>
</gene>
<keyword evidence="1" id="KW-0732">Signal</keyword>
<dbReference type="InterPro" id="IPR009273">
    <property type="entry name" value="DUF930"/>
</dbReference>
<dbReference type="AlphaFoldDB" id="F8C0B4"/>
<proteinExistence type="predicted"/>
<evidence type="ECO:0000256" key="1">
    <source>
        <dbReference type="SAM" id="SignalP"/>
    </source>
</evidence>
<sequence>MRYALLVLAAVPALAAAPAHAVDARFYASLKRLDPATRLEQVCDVEAMKQITRDDNPYRPDRAKSYVVSPPRHIGDTVKGTGGAFRSGGKWYTYSFTCKGSPDHFKVLSFTYKIGQPIPEKKWASYGLWR</sequence>
<dbReference type="HOGENOM" id="CLU_141560_0_0_5"/>